<gene>
    <name evidence="2" type="ORF">POPTR_008G143200</name>
</gene>
<dbReference type="InParanoid" id="A0A2K1ZH49"/>
<feature type="region of interest" description="Disordered" evidence="1">
    <location>
        <begin position="1"/>
        <end position="71"/>
    </location>
</feature>
<evidence type="ECO:0000313" key="2">
    <source>
        <dbReference type="EMBL" id="PNT24603.1"/>
    </source>
</evidence>
<feature type="compositionally biased region" description="Basic residues" evidence="1">
    <location>
        <begin position="54"/>
        <end position="71"/>
    </location>
</feature>
<accession>A0A2K1ZH49</accession>
<organism evidence="2 3">
    <name type="scientific">Populus trichocarpa</name>
    <name type="common">Western balsam poplar</name>
    <name type="synonym">Populus balsamifera subsp. trichocarpa</name>
    <dbReference type="NCBI Taxonomy" id="3694"/>
    <lineage>
        <taxon>Eukaryota</taxon>
        <taxon>Viridiplantae</taxon>
        <taxon>Streptophyta</taxon>
        <taxon>Embryophyta</taxon>
        <taxon>Tracheophyta</taxon>
        <taxon>Spermatophyta</taxon>
        <taxon>Magnoliopsida</taxon>
        <taxon>eudicotyledons</taxon>
        <taxon>Gunneridae</taxon>
        <taxon>Pentapetalae</taxon>
        <taxon>rosids</taxon>
        <taxon>fabids</taxon>
        <taxon>Malpighiales</taxon>
        <taxon>Salicaceae</taxon>
        <taxon>Saliceae</taxon>
        <taxon>Populus</taxon>
    </lineage>
</organism>
<proteinExistence type="predicted"/>
<dbReference type="Proteomes" id="UP000006729">
    <property type="component" value="Chromosome 8"/>
</dbReference>
<feature type="compositionally biased region" description="Basic and acidic residues" evidence="1">
    <location>
        <begin position="10"/>
        <end position="19"/>
    </location>
</feature>
<evidence type="ECO:0000313" key="3">
    <source>
        <dbReference type="Proteomes" id="UP000006729"/>
    </source>
</evidence>
<protein>
    <submittedName>
        <fullName evidence="2">Uncharacterized protein</fullName>
    </submittedName>
</protein>
<keyword evidence="3" id="KW-1185">Reference proteome</keyword>
<sequence>MSERNIASDGQRDEEHSNSKAEGSCVSAKGEINISRSNVETGGRNPDTENKGKGNSKSKKNKKGKGGRKLK</sequence>
<name>A0A2K1ZH49_POPTR</name>
<dbReference type="AlphaFoldDB" id="A0A2K1ZH49"/>
<dbReference type="EMBL" id="CM009297">
    <property type="protein sequence ID" value="PNT24603.1"/>
    <property type="molecule type" value="Genomic_DNA"/>
</dbReference>
<evidence type="ECO:0000256" key="1">
    <source>
        <dbReference type="SAM" id="MobiDB-lite"/>
    </source>
</evidence>
<reference evidence="2 3" key="1">
    <citation type="journal article" date="2006" name="Science">
        <title>The genome of black cottonwood, Populus trichocarpa (Torr. &amp; Gray).</title>
        <authorList>
            <person name="Tuskan G.A."/>
            <person name="Difazio S."/>
            <person name="Jansson S."/>
            <person name="Bohlmann J."/>
            <person name="Grigoriev I."/>
            <person name="Hellsten U."/>
            <person name="Putnam N."/>
            <person name="Ralph S."/>
            <person name="Rombauts S."/>
            <person name="Salamov A."/>
            <person name="Schein J."/>
            <person name="Sterck L."/>
            <person name="Aerts A."/>
            <person name="Bhalerao R.R."/>
            <person name="Bhalerao R.P."/>
            <person name="Blaudez D."/>
            <person name="Boerjan W."/>
            <person name="Brun A."/>
            <person name="Brunner A."/>
            <person name="Busov V."/>
            <person name="Campbell M."/>
            <person name="Carlson J."/>
            <person name="Chalot M."/>
            <person name="Chapman J."/>
            <person name="Chen G.L."/>
            <person name="Cooper D."/>
            <person name="Coutinho P.M."/>
            <person name="Couturier J."/>
            <person name="Covert S."/>
            <person name="Cronk Q."/>
            <person name="Cunningham R."/>
            <person name="Davis J."/>
            <person name="Degroeve S."/>
            <person name="Dejardin A."/>
            <person name="Depamphilis C."/>
            <person name="Detter J."/>
            <person name="Dirks B."/>
            <person name="Dubchak I."/>
            <person name="Duplessis S."/>
            <person name="Ehlting J."/>
            <person name="Ellis B."/>
            <person name="Gendler K."/>
            <person name="Goodstein D."/>
            <person name="Gribskov M."/>
            <person name="Grimwood J."/>
            <person name="Groover A."/>
            <person name="Gunter L."/>
            <person name="Hamberger B."/>
            <person name="Heinze B."/>
            <person name="Helariutta Y."/>
            <person name="Henrissat B."/>
            <person name="Holligan D."/>
            <person name="Holt R."/>
            <person name="Huang W."/>
            <person name="Islam-Faridi N."/>
            <person name="Jones S."/>
            <person name="Jones-Rhoades M."/>
            <person name="Jorgensen R."/>
            <person name="Joshi C."/>
            <person name="Kangasjarvi J."/>
            <person name="Karlsson J."/>
            <person name="Kelleher C."/>
            <person name="Kirkpatrick R."/>
            <person name="Kirst M."/>
            <person name="Kohler A."/>
            <person name="Kalluri U."/>
            <person name="Larimer F."/>
            <person name="Leebens-Mack J."/>
            <person name="Leple J.C."/>
            <person name="Locascio P."/>
            <person name="Lou Y."/>
            <person name="Lucas S."/>
            <person name="Martin F."/>
            <person name="Montanini B."/>
            <person name="Napoli C."/>
            <person name="Nelson D.R."/>
            <person name="Nelson C."/>
            <person name="Nieminen K."/>
            <person name="Nilsson O."/>
            <person name="Pereda V."/>
            <person name="Peter G."/>
            <person name="Philippe R."/>
            <person name="Pilate G."/>
            <person name="Poliakov A."/>
            <person name="Razumovskaya J."/>
            <person name="Richardson P."/>
            <person name="Rinaldi C."/>
            <person name="Ritland K."/>
            <person name="Rouze P."/>
            <person name="Ryaboy D."/>
            <person name="Schmutz J."/>
            <person name="Schrader J."/>
            <person name="Segerman B."/>
            <person name="Shin H."/>
            <person name="Siddiqui A."/>
            <person name="Sterky F."/>
            <person name="Terry A."/>
            <person name="Tsai C.J."/>
            <person name="Uberbacher E."/>
            <person name="Unneberg P."/>
            <person name="Vahala J."/>
            <person name="Wall K."/>
            <person name="Wessler S."/>
            <person name="Yang G."/>
            <person name="Yin T."/>
            <person name="Douglas C."/>
            <person name="Marra M."/>
            <person name="Sandberg G."/>
            <person name="Van de Peer Y."/>
            <person name="Rokhsar D."/>
        </authorList>
    </citation>
    <scope>NUCLEOTIDE SEQUENCE [LARGE SCALE GENOMIC DNA]</scope>
    <source>
        <strain evidence="3">cv. Nisqually</strain>
    </source>
</reference>